<dbReference type="Proteomes" id="UP001597260">
    <property type="component" value="Unassembled WGS sequence"/>
</dbReference>
<proteinExistence type="predicted"/>
<dbReference type="EMBL" id="JBHTMP010000001">
    <property type="protein sequence ID" value="MFD1319514.1"/>
    <property type="molecule type" value="Genomic_DNA"/>
</dbReference>
<keyword evidence="4" id="KW-1185">Reference proteome</keyword>
<feature type="transmembrane region" description="Helical" evidence="2">
    <location>
        <begin position="139"/>
        <end position="160"/>
    </location>
</feature>
<evidence type="ECO:0000313" key="4">
    <source>
        <dbReference type="Proteomes" id="UP001597260"/>
    </source>
</evidence>
<feature type="transmembrane region" description="Helical" evidence="2">
    <location>
        <begin position="402"/>
        <end position="428"/>
    </location>
</feature>
<feature type="region of interest" description="Disordered" evidence="1">
    <location>
        <begin position="495"/>
        <end position="529"/>
    </location>
</feature>
<protein>
    <submittedName>
        <fullName evidence="3">Uncharacterized protein</fullName>
    </submittedName>
</protein>
<name>A0ABW3Y899_9ACTN</name>
<feature type="transmembrane region" description="Helical" evidence="2">
    <location>
        <begin position="440"/>
        <end position="462"/>
    </location>
</feature>
<reference evidence="4" key="1">
    <citation type="journal article" date="2019" name="Int. J. Syst. Evol. Microbiol.">
        <title>The Global Catalogue of Microorganisms (GCM) 10K type strain sequencing project: providing services to taxonomists for standard genome sequencing and annotation.</title>
        <authorList>
            <consortium name="The Broad Institute Genomics Platform"/>
            <consortium name="The Broad Institute Genome Sequencing Center for Infectious Disease"/>
            <person name="Wu L."/>
            <person name="Ma J."/>
        </authorList>
    </citation>
    <scope>NUCLEOTIDE SEQUENCE [LARGE SCALE GENOMIC DNA]</scope>
    <source>
        <strain evidence="4">JCM 31037</strain>
    </source>
</reference>
<dbReference type="RefSeq" id="WP_377565399.1">
    <property type="nucleotide sequence ID" value="NZ_JBHTMP010000001.1"/>
</dbReference>
<feature type="transmembrane region" description="Helical" evidence="2">
    <location>
        <begin position="345"/>
        <end position="364"/>
    </location>
</feature>
<feature type="transmembrane region" description="Helical" evidence="2">
    <location>
        <begin position="39"/>
        <end position="57"/>
    </location>
</feature>
<feature type="transmembrane region" description="Helical" evidence="2">
    <location>
        <begin position="376"/>
        <end position="396"/>
    </location>
</feature>
<evidence type="ECO:0000256" key="2">
    <source>
        <dbReference type="SAM" id="Phobius"/>
    </source>
</evidence>
<sequence length="529" mass="55825">MIAWLAHPLTLLGIVLLAVNDHLLKPAYPGLVTGKLSDFAGLLVAPPLLGVVVSAIAPQLTGARVAGGALVLTGLGFTVTKSTMIGAAVASAGWSAISGPSVILADRTDLVALPALGLVAWTWTRASRLPISERMLRRFGVLVVLPTATLAVAATSAPYYRDTVAVASWRNLIVVGEANAYLSQNTDHQGNDTNRWQVSEEGRVWRSMTPAERAEFEKDRATLATTAQRSCLPDQPARCYRIVEGHLRVEVSDDAGATWAVTWEIPDSRRDYLARSYEQIGDVETYLSSYALAVHPVPGGHVVVVANRRDGIALRDVSGTWTRLGFDTDGDGRNPPPSLDAKPSVLITETVVTILVALLMVAVAGRRLARHGAGRITHSIFFGVGSLLALVGGLGTRIESTLMLAVVATIMTLLGMYFSLAGTIGLLASTPWRVVGVRRLPLILLTGLAVAAAWWAPFVAWARGLVNYPVAVLLGLVAVLVGLAVANRLGQPVEASADRAVDPPRSALPGSPTSASAELQGDPSRDPSG</sequence>
<keyword evidence="2" id="KW-0472">Membrane</keyword>
<feature type="transmembrane region" description="Helical" evidence="2">
    <location>
        <begin position="468"/>
        <end position="486"/>
    </location>
</feature>
<feature type="transmembrane region" description="Helical" evidence="2">
    <location>
        <begin position="110"/>
        <end position="127"/>
    </location>
</feature>
<evidence type="ECO:0000313" key="3">
    <source>
        <dbReference type="EMBL" id="MFD1319514.1"/>
    </source>
</evidence>
<feature type="transmembrane region" description="Helical" evidence="2">
    <location>
        <begin position="69"/>
        <end position="90"/>
    </location>
</feature>
<evidence type="ECO:0000256" key="1">
    <source>
        <dbReference type="SAM" id="MobiDB-lite"/>
    </source>
</evidence>
<gene>
    <name evidence="3" type="ORF">ACFQ4H_00135</name>
</gene>
<organism evidence="3 4">
    <name type="scientific">Micromonospora sonneratiae</name>
    <dbReference type="NCBI Taxonomy" id="1184706"/>
    <lineage>
        <taxon>Bacteria</taxon>
        <taxon>Bacillati</taxon>
        <taxon>Actinomycetota</taxon>
        <taxon>Actinomycetes</taxon>
        <taxon>Micromonosporales</taxon>
        <taxon>Micromonosporaceae</taxon>
        <taxon>Micromonospora</taxon>
    </lineage>
</organism>
<comment type="caution">
    <text evidence="3">The sequence shown here is derived from an EMBL/GenBank/DDBJ whole genome shotgun (WGS) entry which is preliminary data.</text>
</comment>
<accession>A0ABW3Y899</accession>
<keyword evidence="2" id="KW-1133">Transmembrane helix</keyword>
<keyword evidence="2" id="KW-0812">Transmembrane</keyword>